<dbReference type="InterPro" id="IPR033253">
    <property type="entry name" value="CFAP45"/>
</dbReference>
<evidence type="ECO:0000256" key="8">
    <source>
        <dbReference type="SAM" id="Coils"/>
    </source>
</evidence>
<evidence type="ECO:0000313" key="11">
    <source>
        <dbReference type="Proteomes" id="UP001151699"/>
    </source>
</evidence>
<evidence type="ECO:0000256" key="4">
    <source>
        <dbReference type="ARBA" id="ARBA00023069"/>
    </source>
</evidence>
<feature type="coiled-coil region" evidence="8">
    <location>
        <begin position="106"/>
        <end position="209"/>
    </location>
</feature>
<protein>
    <recommendedName>
        <fullName evidence="7">Cilia- and flagella-associated protein 45</fullName>
    </recommendedName>
</protein>
<feature type="coiled-coil region" evidence="8">
    <location>
        <begin position="342"/>
        <end position="390"/>
    </location>
</feature>
<keyword evidence="4" id="KW-0969">Cilium</keyword>
<keyword evidence="5" id="KW-0966">Cell projection</keyword>
<dbReference type="PANTHER" id="PTHR15504:SF0">
    <property type="entry name" value="CILIA- AND FLAGELLA-ASSOCIATED PROTEIN 45"/>
    <property type="match status" value="1"/>
</dbReference>
<dbReference type="AlphaFoldDB" id="A0A9Q0RW85"/>
<evidence type="ECO:0000256" key="1">
    <source>
        <dbReference type="ARBA" id="ARBA00004230"/>
    </source>
</evidence>
<reference evidence="10" key="1">
    <citation type="submission" date="2022-07" db="EMBL/GenBank/DDBJ databases">
        <authorList>
            <person name="Trinca V."/>
            <person name="Uliana J.V.C."/>
            <person name="Torres T.T."/>
            <person name="Ward R.J."/>
            <person name="Monesi N."/>
        </authorList>
    </citation>
    <scope>NUCLEOTIDE SEQUENCE</scope>
    <source>
        <strain evidence="10">HSMRA1968</strain>
        <tissue evidence="10">Whole embryos</tissue>
    </source>
</reference>
<dbReference type="InterPro" id="IPR043597">
    <property type="entry name" value="TPH_dom"/>
</dbReference>
<dbReference type="Proteomes" id="UP001151699">
    <property type="component" value="Chromosome C"/>
</dbReference>
<comment type="caution">
    <text evidence="10">The sequence shown here is derived from an EMBL/GenBank/DDBJ whole genome shotgun (WGS) entry which is preliminary data.</text>
</comment>
<evidence type="ECO:0000256" key="7">
    <source>
        <dbReference type="ARBA" id="ARBA00034142"/>
    </source>
</evidence>
<dbReference type="GO" id="GO:0031514">
    <property type="term" value="C:motile cilium"/>
    <property type="evidence" value="ECO:0007669"/>
    <property type="project" value="UniProtKB-SubCell"/>
</dbReference>
<feature type="domain" description="Trichohyalin-plectin-homology" evidence="9">
    <location>
        <begin position="79"/>
        <end position="424"/>
    </location>
</feature>
<feature type="coiled-coil region" evidence="8">
    <location>
        <begin position="247"/>
        <end position="300"/>
    </location>
</feature>
<evidence type="ECO:0000256" key="2">
    <source>
        <dbReference type="ARBA" id="ARBA00022846"/>
    </source>
</evidence>
<name>A0A9Q0RW85_9DIPT</name>
<keyword evidence="3 8" id="KW-0175">Coiled coil</keyword>
<gene>
    <name evidence="10" type="primary">Cfap45</name>
    <name evidence="10" type="ORF">Bhyg_13330</name>
</gene>
<evidence type="ECO:0000256" key="3">
    <source>
        <dbReference type="ARBA" id="ARBA00023054"/>
    </source>
</evidence>
<dbReference type="Pfam" id="PF13868">
    <property type="entry name" value="TPH"/>
    <property type="match status" value="1"/>
</dbReference>
<dbReference type="EMBL" id="WJQU01000004">
    <property type="protein sequence ID" value="KAJ6634751.1"/>
    <property type="molecule type" value="Genomic_DNA"/>
</dbReference>
<proteinExistence type="inferred from homology"/>
<evidence type="ECO:0000256" key="5">
    <source>
        <dbReference type="ARBA" id="ARBA00023273"/>
    </source>
</evidence>
<evidence type="ECO:0000256" key="6">
    <source>
        <dbReference type="ARBA" id="ARBA00034116"/>
    </source>
</evidence>
<comment type="similarity">
    <text evidence="6">Belongs to the CFAP45 family.</text>
</comment>
<feature type="non-terminal residue" evidence="10">
    <location>
        <position position="1"/>
    </location>
</feature>
<evidence type="ECO:0000313" key="10">
    <source>
        <dbReference type="EMBL" id="KAJ6634751.1"/>
    </source>
</evidence>
<sequence length="438" mass="52565">AEDCEAKFNGRSIHLKRGKSADRNDIYRVISQENVRDLLVPIPLNAHPSIFRVKDIERLKTAGNEYSRQEQLAKVQEYETEEIQRANRLILATKCHVIRNAQIAEKYEIEREIREEDNRLDKMMLEEREKALQLVDITEMKQKIQNAKIAEELKLQRHQRELAKLLEAERIEDEAKKIAKAITATNVEMDEQERQRKKEKQKIKMELEQFKQLSEHFKSKAFEEQRIADMKAQEYMRGKQARDKAIIRERQLKLEQQQREADALLKLQTKLLETKNEREEMCLRRNQEEKEREFRRKEKEAAIKKKALEKDLEIVRATQLKEHQKAKAIEMTRDKIEFDIALAKLMAEEAKEKEKQEKLLKEQEKYRAEIINQMKQKEFQKREKQRLERIEFMNEQEKEKERIKNIQMIIKSKIDGMRDAKIPEKFVRGCERQLQTTS</sequence>
<comment type="subcellular location">
    <subcellularLocation>
        <location evidence="1">Cell projection</location>
        <location evidence="1">Cilium</location>
        <location evidence="1">Flagellum</location>
    </subcellularLocation>
</comment>
<dbReference type="OrthoDB" id="1902038at2759"/>
<organism evidence="10 11">
    <name type="scientific">Pseudolycoriella hygida</name>
    <dbReference type="NCBI Taxonomy" id="35572"/>
    <lineage>
        <taxon>Eukaryota</taxon>
        <taxon>Metazoa</taxon>
        <taxon>Ecdysozoa</taxon>
        <taxon>Arthropoda</taxon>
        <taxon>Hexapoda</taxon>
        <taxon>Insecta</taxon>
        <taxon>Pterygota</taxon>
        <taxon>Neoptera</taxon>
        <taxon>Endopterygota</taxon>
        <taxon>Diptera</taxon>
        <taxon>Nematocera</taxon>
        <taxon>Sciaroidea</taxon>
        <taxon>Sciaridae</taxon>
        <taxon>Pseudolycoriella</taxon>
    </lineage>
</organism>
<keyword evidence="2 10" id="KW-0282">Flagellum</keyword>
<evidence type="ECO:0000259" key="9">
    <source>
        <dbReference type="Pfam" id="PF13868"/>
    </source>
</evidence>
<dbReference type="PANTHER" id="PTHR15504">
    <property type="entry name" value="NASOPHARYNGEAL EPITHELIUM SPECIFIC PROTEIN 1"/>
    <property type="match status" value="1"/>
</dbReference>
<accession>A0A9Q0RW85</accession>
<keyword evidence="11" id="KW-1185">Reference proteome</keyword>